<organism evidence="2 3">
    <name type="scientific">Eptatretus burgeri</name>
    <name type="common">Inshore hagfish</name>
    <dbReference type="NCBI Taxonomy" id="7764"/>
    <lineage>
        <taxon>Eukaryota</taxon>
        <taxon>Metazoa</taxon>
        <taxon>Chordata</taxon>
        <taxon>Craniata</taxon>
        <taxon>Vertebrata</taxon>
        <taxon>Cyclostomata</taxon>
        <taxon>Myxini</taxon>
        <taxon>Myxiniformes</taxon>
        <taxon>Myxinidae</taxon>
        <taxon>Eptatretinae</taxon>
        <taxon>Eptatretus</taxon>
    </lineage>
</organism>
<dbReference type="InterPro" id="IPR036181">
    <property type="entry name" value="MIT_dom_sf"/>
</dbReference>
<name>A0A8C4Q5Q5_EPTBU</name>
<dbReference type="Ensembl" id="ENSEBUT00000010765.1">
    <property type="protein sequence ID" value="ENSEBUP00000010221.1"/>
    <property type="gene ID" value="ENSEBUG00000006562.1"/>
</dbReference>
<dbReference type="GO" id="GO:0005886">
    <property type="term" value="C:plasma membrane"/>
    <property type="evidence" value="ECO:0007669"/>
    <property type="project" value="TreeGrafter"/>
</dbReference>
<proteinExistence type="predicted"/>
<evidence type="ECO:0000256" key="1">
    <source>
        <dbReference type="SAM" id="MobiDB-lite"/>
    </source>
</evidence>
<reference evidence="2" key="2">
    <citation type="submission" date="2025-09" db="UniProtKB">
        <authorList>
            <consortium name="Ensembl"/>
        </authorList>
    </citation>
    <scope>IDENTIFICATION</scope>
</reference>
<reference evidence="2" key="1">
    <citation type="submission" date="2025-08" db="UniProtKB">
        <authorList>
            <consortium name="Ensembl"/>
        </authorList>
    </citation>
    <scope>IDENTIFICATION</scope>
</reference>
<dbReference type="PANTHER" id="PTHR21068">
    <property type="entry name" value="SPARTIN"/>
    <property type="match status" value="1"/>
</dbReference>
<sequence>CVCVSQVSSMAESTKSQELLVDAERAVSFALQADEAGDLPRSLPCYRLAEAYLLQALAKQATESKSTEEQEPKKKMTELLHNVQTRLEALKEVTPLEPSAPSTLPSQPHSLYPHIAPPAEKIPFSPGSVHPNPGSGLPPTAIYGQPVDLPPAYSPQSLQGHTSLSVGTVYGEISLPASTMVTTASLLPVQQLLGPNAVETFLIPGGVQAFFVRPNGPVTAPSYPGYLRIVTFRPGAPVNNWLCPLYPGRSPALRSGNGLYMFPDVTPGAPPGAAVGIVLSADLPINVCRSFEEHISHFTQLWRSHNGNELPVFTNLTDGYLFSGANWISTGLIKGAEATGKALNKGTTRGTHPTEHWEKGQHAGQAQARQLPHRPPPPRPPPSSQNPSAQYPHHQHLPSQQPSPQSLPHQQTKQKPHQDSGMLSSLGLSTIWDGLETAAKTVVRSISSSTNHSVLPEQPSPHPFIPSTAIVTAEVFSGFFGRGLCCAHFGHV</sequence>
<dbReference type="InterPro" id="IPR045036">
    <property type="entry name" value="Spartin-like"/>
</dbReference>
<keyword evidence="3" id="KW-1185">Reference proteome</keyword>
<dbReference type="GO" id="GO:0030514">
    <property type="term" value="P:negative regulation of BMP signaling pathway"/>
    <property type="evidence" value="ECO:0007669"/>
    <property type="project" value="TreeGrafter"/>
</dbReference>
<protein>
    <submittedName>
        <fullName evidence="2">Spartin b</fullName>
    </submittedName>
</protein>
<dbReference type="PANTHER" id="PTHR21068:SF43">
    <property type="entry name" value="SPARTIN"/>
    <property type="match status" value="1"/>
</dbReference>
<feature type="region of interest" description="Disordered" evidence="1">
    <location>
        <begin position="123"/>
        <end position="156"/>
    </location>
</feature>
<feature type="compositionally biased region" description="Basic and acidic residues" evidence="1">
    <location>
        <begin position="352"/>
        <end position="361"/>
    </location>
</feature>
<dbReference type="SUPFAM" id="SSF116846">
    <property type="entry name" value="MIT domain"/>
    <property type="match status" value="1"/>
</dbReference>
<dbReference type="Proteomes" id="UP000694388">
    <property type="component" value="Unplaced"/>
</dbReference>
<evidence type="ECO:0000313" key="3">
    <source>
        <dbReference type="Proteomes" id="UP000694388"/>
    </source>
</evidence>
<dbReference type="AlphaFoldDB" id="A0A8C4Q5Q5"/>
<dbReference type="GO" id="GO:0051301">
    <property type="term" value="P:cell division"/>
    <property type="evidence" value="ECO:0007669"/>
    <property type="project" value="TreeGrafter"/>
</dbReference>
<dbReference type="GeneTree" id="ENSGT00390000012235"/>
<feature type="compositionally biased region" description="Low complexity" evidence="1">
    <location>
        <begin position="385"/>
        <end position="411"/>
    </location>
</feature>
<feature type="region of interest" description="Disordered" evidence="1">
    <location>
        <begin position="343"/>
        <end position="425"/>
    </location>
</feature>
<feature type="compositionally biased region" description="Pro residues" evidence="1">
    <location>
        <begin position="373"/>
        <end position="384"/>
    </location>
</feature>
<dbReference type="Gene3D" id="1.20.58.80">
    <property type="entry name" value="Phosphotransferase system, lactose/cellobiose-type IIA subunit"/>
    <property type="match status" value="1"/>
</dbReference>
<accession>A0A8C4Q5Q5</accession>
<evidence type="ECO:0000313" key="2">
    <source>
        <dbReference type="Ensembl" id="ENSEBUP00000010221.1"/>
    </source>
</evidence>